<feature type="compositionally biased region" description="Basic and acidic residues" evidence="2">
    <location>
        <begin position="751"/>
        <end position="762"/>
    </location>
</feature>
<dbReference type="InterPro" id="IPR020864">
    <property type="entry name" value="MACPF"/>
</dbReference>
<keyword evidence="5" id="KW-1185">Reference proteome</keyword>
<feature type="domain" description="MACPF" evidence="3">
    <location>
        <begin position="647"/>
        <end position="853"/>
    </location>
</feature>
<evidence type="ECO:0000313" key="5">
    <source>
        <dbReference type="Proteomes" id="UP000605846"/>
    </source>
</evidence>
<dbReference type="PANTHER" id="PTHR11102:SF160">
    <property type="entry name" value="ERAD-ASSOCIATED E3 UBIQUITIN-PROTEIN LIGASE COMPONENT HRD3"/>
    <property type="match status" value="1"/>
</dbReference>
<dbReference type="Pfam" id="PF01823">
    <property type="entry name" value="MACPF"/>
    <property type="match status" value="1"/>
</dbReference>
<evidence type="ECO:0000313" key="4">
    <source>
        <dbReference type="EMBL" id="KAF7730414.1"/>
    </source>
</evidence>
<dbReference type="Gene3D" id="1.25.40.10">
    <property type="entry name" value="Tetratricopeptide repeat domain"/>
    <property type="match status" value="2"/>
</dbReference>
<organism evidence="4 5">
    <name type="scientific">Apophysomyces ossiformis</name>
    <dbReference type="NCBI Taxonomy" id="679940"/>
    <lineage>
        <taxon>Eukaryota</taxon>
        <taxon>Fungi</taxon>
        <taxon>Fungi incertae sedis</taxon>
        <taxon>Mucoromycota</taxon>
        <taxon>Mucoromycotina</taxon>
        <taxon>Mucoromycetes</taxon>
        <taxon>Mucorales</taxon>
        <taxon>Mucorineae</taxon>
        <taxon>Mucoraceae</taxon>
        <taxon>Apophysomyces</taxon>
    </lineage>
</organism>
<evidence type="ECO:0000256" key="1">
    <source>
        <dbReference type="ARBA" id="ARBA00038101"/>
    </source>
</evidence>
<evidence type="ECO:0000259" key="3">
    <source>
        <dbReference type="Pfam" id="PF01823"/>
    </source>
</evidence>
<protein>
    <recommendedName>
        <fullName evidence="3">MACPF domain-containing protein</fullName>
    </recommendedName>
</protein>
<dbReference type="InterPro" id="IPR050767">
    <property type="entry name" value="Sel1_AlgK"/>
</dbReference>
<reference evidence="4" key="1">
    <citation type="submission" date="2020-01" db="EMBL/GenBank/DDBJ databases">
        <title>Genome Sequencing of Three Apophysomyces-Like Fungal Strains Confirms a Novel Fungal Genus in the Mucoromycota with divergent Burkholderia-like Endosymbiotic Bacteria.</title>
        <authorList>
            <person name="Stajich J.E."/>
            <person name="Macias A.M."/>
            <person name="Carter-House D."/>
            <person name="Lovett B."/>
            <person name="Kasson L.R."/>
            <person name="Berry K."/>
            <person name="Grigoriev I."/>
            <person name="Chang Y."/>
            <person name="Spatafora J."/>
            <person name="Kasson M.T."/>
        </authorList>
    </citation>
    <scope>NUCLEOTIDE SEQUENCE</scope>
    <source>
        <strain evidence="4">NRRL A-21654</strain>
    </source>
</reference>
<dbReference type="Pfam" id="PF08238">
    <property type="entry name" value="Sel1"/>
    <property type="match status" value="4"/>
</dbReference>
<accession>A0A8H7BXX0</accession>
<comment type="caution">
    <text evidence="4">The sequence shown here is derived from an EMBL/GenBank/DDBJ whole genome shotgun (WGS) entry which is preliminary data.</text>
</comment>
<comment type="similarity">
    <text evidence="1">Belongs to the sel-1 family.</text>
</comment>
<proteinExistence type="inferred from homology"/>
<dbReference type="SUPFAM" id="SSF81901">
    <property type="entry name" value="HCP-like"/>
    <property type="match status" value="1"/>
</dbReference>
<dbReference type="PANTHER" id="PTHR11102">
    <property type="entry name" value="SEL-1-LIKE PROTEIN"/>
    <property type="match status" value="1"/>
</dbReference>
<dbReference type="EMBL" id="JABAYA010000016">
    <property type="protein sequence ID" value="KAF7730414.1"/>
    <property type="molecule type" value="Genomic_DNA"/>
</dbReference>
<dbReference type="OrthoDB" id="2384430at2759"/>
<evidence type="ECO:0000256" key="2">
    <source>
        <dbReference type="SAM" id="MobiDB-lite"/>
    </source>
</evidence>
<sequence>MEQLHAPSEEDIALPSFHNLSEWFHGIHVDGSLAKKQAVEIDPDFHPYIYPSRVLKVLNEHLEWHKPIAAHTCKFRRTTIPLPGAEGYGILAKKAVKEMRGNAADMGDNRQLCIPRRHVFFSPSAFRATEEFEDAIELALQAGSDREKFSELQKGNGLFADIVKGGSFCYRADDRWEGSPKEVIRRAIDLRIPWKAYGGNPDLLLGEHPNIDGWLHSTAHHQVLALPADVKPLYSLLEDNISSEVRRVYKACYDEDAPLYKRPLQTSSNETGALVALVKKQVKIGATKGLFFDGSLSSEDAVEWLNEIHIPHLLKLASSGGKPRIDYVDRRTSLLADAYTHAFLPTQFVDGSESQSSFMKAAMNHYIELNRVKLQSKIPDERYLVMYVTYRELLFDRKYIKATESLTRAVDKALHMDTESEKYNELVKVFDRFGYYYPSSVSLGGRIMYRIKSCDSLDWSSCDDKMDKLDSILLNRDYADAINIIGGNATITRCQEWVESVKTNQNRIYFNSVRPMYEVLEEDQREQVLRIYDHYLGSVDYFPELPKAMHFDGMEAEKQAIEFVGDTGRAKMIMFRNLSDRPELYHVKQHEKTFEDIRLYSLLDIETAKDLPGNLGFVLGSQGVSRERSVTRTNGYPGRKYSYDLAYISYKELYLNDQFIQPTAEFKQAISNALKVGKLDHDTYFALQDVFQQFGYYYASQIEIGGQMILQAPLKRQTTDQTRKEMNMKKRYQRYIDMCWKPGITEVSQVEEEKEKSKDKNQESTGPGNNGALMKYELGLSKQVSTVALQNSIAKSEQIIAVGGNSTCLLWNDVRGWLDTVKANQVVTHRRQLKPLYELLEKDQRRKVQSVYNKVFLADDRVLYNYPLKLSTSGKSTQSEEDTESQKLCVPTKVLYEKLLNQKFSDSSSAVEFCRRACAECGFSVREQKVTEKLICIYCSYKCVSEDAQSNADREKEKANLCQWGVVLAEDEQIWRFQMFSSEEESLHNHELKALDGSAMLPLSNALQAEPINTSTKTQDVAFVTLRPATESTDQASKLVQHLRYGDLVYVQLINSYQSATVSKSSEEDYASSAKATKDFIDSTYFRLAIESFINWHASASKCMEESISEQHVPEHVQMKDAIEGSDLDFLWLVCQLVERSANLTYRKVMPYPSNDETNVQNRCDYVRRGDTILFESQAFLEGSKRIYLSYCSNKFSCVVANNVAELSSMEGGWRVIQNMHQGTNEKLPKSGVCVQLIKELMAAGYMKEGDKKVEKQLHDYHSDSDDDSDNDKAAILGFPSVDGKAVRSLSDLEHLKRKIEELQQAVNQGSRPDYCRLAKLLWTVGEYERALNVYEDATMLFITEAYRELGNLYHTGFSANGFVIAQNRELAFIFYSIGGVFGDGQSALKAAEYYEKGYSKDVTIDYDKALQWYNYVYVQFHIPSAGLAAGKIQHNLARMARNSMETDDRYRRAFEMFSKVEKSEPYAKFMISMYYLTGRGVKQSDTGLGFQMLLELVESGVKDVLPMIVKCYTEGIGVDRDIEKAIAYDELADEMNAE</sequence>
<gene>
    <name evidence="4" type="ORF">EC973_002220</name>
</gene>
<name>A0A8H7BXX0_9FUNG</name>
<dbReference type="Proteomes" id="UP000605846">
    <property type="component" value="Unassembled WGS sequence"/>
</dbReference>
<dbReference type="InterPro" id="IPR006597">
    <property type="entry name" value="Sel1-like"/>
</dbReference>
<dbReference type="SMART" id="SM00671">
    <property type="entry name" value="SEL1"/>
    <property type="match status" value="3"/>
</dbReference>
<feature type="region of interest" description="Disordered" evidence="2">
    <location>
        <begin position="750"/>
        <end position="770"/>
    </location>
</feature>
<dbReference type="InterPro" id="IPR011990">
    <property type="entry name" value="TPR-like_helical_dom_sf"/>
</dbReference>